<protein>
    <submittedName>
        <fullName evidence="8 9">Pur operon repressor</fullName>
    </submittedName>
</protein>
<evidence type="ECO:0000313" key="11">
    <source>
        <dbReference type="Proteomes" id="UP000234775"/>
    </source>
</evidence>
<dbReference type="PANTHER" id="PTHR43864:SF2">
    <property type="entry name" value="PUR OPERON REPRESSOR"/>
    <property type="match status" value="1"/>
</dbReference>
<name>A0A0X8F7D0_9LACT</name>
<organism evidence="9 11">
    <name type="scientific">Aerococcus christensenii</name>
    <dbReference type="NCBI Taxonomy" id="87541"/>
    <lineage>
        <taxon>Bacteria</taxon>
        <taxon>Bacillati</taxon>
        <taxon>Bacillota</taxon>
        <taxon>Bacilli</taxon>
        <taxon>Lactobacillales</taxon>
        <taxon>Aerococcaceae</taxon>
        <taxon>Aerococcus</taxon>
    </lineage>
</organism>
<dbReference type="RefSeq" id="WP_060776436.1">
    <property type="nucleotide sequence ID" value="NZ_CP014159.1"/>
</dbReference>
<dbReference type="InterPro" id="IPR036390">
    <property type="entry name" value="WH_DNA-bd_sf"/>
</dbReference>
<dbReference type="SUPFAM" id="SSF53271">
    <property type="entry name" value="PRTase-like"/>
    <property type="match status" value="1"/>
</dbReference>
<gene>
    <name evidence="9" type="ORF">CYJ27_01265</name>
    <name evidence="8" type="ORF">HMPREF3187_00440</name>
</gene>
<proteinExistence type="inferred from homology"/>
<dbReference type="InterPro" id="IPR000836">
    <property type="entry name" value="PRTase_dom"/>
</dbReference>
<dbReference type="KEGG" id="acg:AWM71_02070"/>
<dbReference type="Pfam" id="PF09182">
    <property type="entry name" value="PuR_N"/>
    <property type="match status" value="1"/>
</dbReference>
<dbReference type="STRING" id="87541.AWM71_02070"/>
<dbReference type="GO" id="GO:0003677">
    <property type="term" value="F:DNA binding"/>
    <property type="evidence" value="ECO:0007669"/>
    <property type="project" value="UniProtKB-KW"/>
</dbReference>
<dbReference type="OrthoDB" id="4213751at2"/>
<sequence>MKMKRSHRLVDMTHYLLNHPYTTIPLPFFGKAYNAAKSSISEDIGIIADQFKQAGIGKVETLAGASGGVVFRPRLAEDQSRKYMEQLALRLSDNQRILPGGYFYFSDILGNPEDLRKIGTIIASAYFNQEIDVIMTMATKGIPLAQAVAYALNVPFVVVQREAKLTEGSTVSVTYVAGNNNQVKKMGLTKNSLSRHQNILIVDDYMNVGGTMKGMHSLVKEFECEVVGAVVFAESDVHERKLPITYRSLIRVQKSSDNQEIELIHLGSLFDQ</sequence>
<dbReference type="InterPro" id="IPR015265">
    <property type="entry name" value="PuR_N"/>
</dbReference>
<dbReference type="SUPFAM" id="SSF46785">
    <property type="entry name" value="Winged helix' DNA-binding domain"/>
    <property type="match status" value="1"/>
</dbReference>
<evidence type="ECO:0000259" key="7">
    <source>
        <dbReference type="Pfam" id="PF09182"/>
    </source>
</evidence>
<dbReference type="Gene3D" id="1.10.10.10">
    <property type="entry name" value="Winged helix-like DNA-binding domain superfamily/Winged helix DNA-binding domain"/>
    <property type="match status" value="1"/>
</dbReference>
<feature type="domain" description="Phosphoribosyltransferase" evidence="6">
    <location>
        <begin position="107"/>
        <end position="245"/>
    </location>
</feature>
<keyword evidence="3" id="KW-0238">DNA-binding</keyword>
<dbReference type="InterPro" id="IPR029057">
    <property type="entry name" value="PRTase-like"/>
</dbReference>
<evidence type="ECO:0000256" key="1">
    <source>
        <dbReference type="ARBA" id="ARBA00011738"/>
    </source>
</evidence>
<evidence type="ECO:0000313" key="10">
    <source>
        <dbReference type="Proteomes" id="UP000070422"/>
    </source>
</evidence>
<comment type="caution">
    <text evidence="9">The sequence shown here is derived from an EMBL/GenBank/DDBJ whole genome shotgun (WGS) entry which is preliminary data.</text>
</comment>
<evidence type="ECO:0000256" key="4">
    <source>
        <dbReference type="ARBA" id="ARBA00023163"/>
    </source>
</evidence>
<comment type="similarity">
    <text evidence="5">Belongs to the purine/pyrimidine phosphoribosyltransferase family. PurR subfamily.</text>
</comment>
<dbReference type="InterPro" id="IPR050118">
    <property type="entry name" value="Pur/Pyrimidine_PRTase"/>
</dbReference>
<feature type="domain" description="Bacterial purine repressor N-terminal" evidence="7">
    <location>
        <begin position="4"/>
        <end position="73"/>
    </location>
</feature>
<dbReference type="Gene3D" id="3.40.50.2020">
    <property type="match status" value="1"/>
</dbReference>
<evidence type="ECO:0000256" key="3">
    <source>
        <dbReference type="ARBA" id="ARBA00023125"/>
    </source>
</evidence>
<dbReference type="InterPro" id="IPR036388">
    <property type="entry name" value="WH-like_DNA-bd_sf"/>
</dbReference>
<dbReference type="PANTHER" id="PTHR43864">
    <property type="entry name" value="HYPOXANTHINE/GUANINE PHOSPHORIBOSYLTRANSFERASE"/>
    <property type="match status" value="1"/>
</dbReference>
<accession>A0A0X8F7D0</accession>
<evidence type="ECO:0000313" key="9">
    <source>
        <dbReference type="EMBL" id="PKY92092.1"/>
    </source>
</evidence>
<evidence type="ECO:0000259" key="6">
    <source>
        <dbReference type="Pfam" id="PF00156"/>
    </source>
</evidence>
<evidence type="ECO:0000256" key="2">
    <source>
        <dbReference type="ARBA" id="ARBA00023015"/>
    </source>
</evidence>
<comment type="subunit">
    <text evidence="1">Homodimer.</text>
</comment>
<keyword evidence="11" id="KW-1185">Reference proteome</keyword>
<evidence type="ECO:0000256" key="5">
    <source>
        <dbReference type="ARBA" id="ARBA00049656"/>
    </source>
</evidence>
<dbReference type="Proteomes" id="UP000070422">
    <property type="component" value="Unassembled WGS sequence"/>
</dbReference>
<dbReference type="EMBL" id="PKGZ01000001">
    <property type="protein sequence ID" value="PKY92092.1"/>
    <property type="molecule type" value="Genomic_DNA"/>
</dbReference>
<dbReference type="Proteomes" id="UP000234775">
    <property type="component" value="Unassembled WGS sequence"/>
</dbReference>
<dbReference type="NCBIfam" id="TIGR01743">
    <property type="entry name" value="purR_Bsub"/>
    <property type="match status" value="1"/>
</dbReference>
<dbReference type="InterPro" id="IPR010078">
    <property type="entry name" value="PurR_Bsub"/>
</dbReference>
<reference evidence="8 10" key="1">
    <citation type="submission" date="2016-01" db="EMBL/GenBank/DDBJ databases">
        <authorList>
            <person name="Oliw E.H."/>
        </authorList>
    </citation>
    <scope>NUCLEOTIDE SEQUENCE [LARGE SCALE GENOMIC DNA]</scope>
    <source>
        <strain evidence="8 10">KA00635</strain>
    </source>
</reference>
<dbReference type="EMBL" id="LSCQ01000020">
    <property type="protein sequence ID" value="KXB37724.1"/>
    <property type="molecule type" value="Genomic_DNA"/>
</dbReference>
<dbReference type="GO" id="GO:0045982">
    <property type="term" value="P:negative regulation of purine nucleobase metabolic process"/>
    <property type="evidence" value="ECO:0007669"/>
    <property type="project" value="InterPro"/>
</dbReference>
<dbReference type="Pfam" id="PF00156">
    <property type="entry name" value="Pribosyltran"/>
    <property type="match status" value="1"/>
</dbReference>
<reference evidence="9 11" key="2">
    <citation type="submission" date="2017-12" db="EMBL/GenBank/DDBJ databases">
        <title>Phylogenetic diversity of female urinary microbiome.</title>
        <authorList>
            <person name="Thomas-White K."/>
            <person name="Wolfe A.J."/>
        </authorList>
    </citation>
    <scope>NUCLEOTIDE SEQUENCE [LARGE SCALE GENOMIC DNA]</scope>
    <source>
        <strain evidence="9 11">UMB0844</strain>
    </source>
</reference>
<dbReference type="AlphaFoldDB" id="A0A0X8F7D0"/>
<keyword evidence="4" id="KW-0804">Transcription</keyword>
<keyword evidence="2" id="KW-0805">Transcription regulation</keyword>
<dbReference type="GO" id="GO:0045892">
    <property type="term" value="P:negative regulation of DNA-templated transcription"/>
    <property type="evidence" value="ECO:0007669"/>
    <property type="project" value="InterPro"/>
</dbReference>
<evidence type="ECO:0000313" key="8">
    <source>
        <dbReference type="EMBL" id="KXB37724.1"/>
    </source>
</evidence>
<dbReference type="CDD" id="cd06223">
    <property type="entry name" value="PRTases_typeI"/>
    <property type="match status" value="1"/>
</dbReference>
<dbReference type="PATRIC" id="fig|87541.4.peg.444"/>